<sequence>MRRLLTTIILSTILVGCKESQTESASLASREDVVPADATPEEVALLNDVRKMFQQSDVSVMMKRVHKEGVDDWWMKVEKDYLDDVLEGGLGSLELVRIDPPRTEGSSFDGSVFRWSLPLKWELIIHEPSDGTAVNVSHTISLSEQDGRIVSIRQIDQGE</sequence>
<keyword evidence="2" id="KW-1185">Reference proteome</keyword>
<evidence type="ECO:0000313" key="1">
    <source>
        <dbReference type="EMBL" id="SHI61229.1"/>
    </source>
</evidence>
<name>A0A1M6CJS7_9BACT</name>
<dbReference type="EMBL" id="FQYR01000002">
    <property type="protein sequence ID" value="SHI61229.1"/>
    <property type="molecule type" value="Genomic_DNA"/>
</dbReference>
<dbReference type="AlphaFoldDB" id="A0A1M6CJS7"/>
<dbReference type="InParanoid" id="A0A1M6CJS7"/>
<organism evidence="1 2">
    <name type="scientific">Rubritalea squalenifaciens DSM 18772</name>
    <dbReference type="NCBI Taxonomy" id="1123071"/>
    <lineage>
        <taxon>Bacteria</taxon>
        <taxon>Pseudomonadati</taxon>
        <taxon>Verrucomicrobiota</taxon>
        <taxon>Verrucomicrobiia</taxon>
        <taxon>Verrucomicrobiales</taxon>
        <taxon>Rubritaleaceae</taxon>
        <taxon>Rubritalea</taxon>
    </lineage>
</organism>
<dbReference type="Proteomes" id="UP000184510">
    <property type="component" value="Unassembled WGS sequence"/>
</dbReference>
<dbReference type="PROSITE" id="PS51257">
    <property type="entry name" value="PROKAR_LIPOPROTEIN"/>
    <property type="match status" value="1"/>
</dbReference>
<dbReference type="RefSeq" id="WP_143157912.1">
    <property type="nucleotide sequence ID" value="NZ_FQYR01000002.1"/>
</dbReference>
<protein>
    <recommendedName>
        <fullName evidence="3">Lipoprotein</fullName>
    </recommendedName>
</protein>
<accession>A0A1M6CJS7</accession>
<reference evidence="1 2" key="1">
    <citation type="submission" date="2016-11" db="EMBL/GenBank/DDBJ databases">
        <authorList>
            <person name="Jaros S."/>
            <person name="Januszkiewicz K."/>
            <person name="Wedrychowicz H."/>
        </authorList>
    </citation>
    <scope>NUCLEOTIDE SEQUENCE [LARGE SCALE GENOMIC DNA]</scope>
    <source>
        <strain evidence="1 2">DSM 18772</strain>
    </source>
</reference>
<proteinExistence type="predicted"/>
<evidence type="ECO:0008006" key="3">
    <source>
        <dbReference type="Google" id="ProtNLM"/>
    </source>
</evidence>
<gene>
    <name evidence="1" type="ORF">SAMN02745181_0497</name>
</gene>
<dbReference type="STRING" id="1123071.SAMN02745181_0497"/>
<evidence type="ECO:0000313" key="2">
    <source>
        <dbReference type="Proteomes" id="UP000184510"/>
    </source>
</evidence>